<keyword evidence="3" id="KW-0804">Transcription</keyword>
<dbReference type="GO" id="GO:0003677">
    <property type="term" value="F:DNA binding"/>
    <property type="evidence" value="ECO:0007669"/>
    <property type="project" value="UniProtKB-KW"/>
</dbReference>
<dbReference type="SMART" id="SM00354">
    <property type="entry name" value="HTH_LACI"/>
    <property type="match status" value="1"/>
</dbReference>
<feature type="compositionally biased region" description="Polar residues" evidence="4">
    <location>
        <begin position="1"/>
        <end position="11"/>
    </location>
</feature>
<dbReference type="PROSITE" id="PS50932">
    <property type="entry name" value="HTH_LACI_2"/>
    <property type="match status" value="1"/>
</dbReference>
<evidence type="ECO:0000313" key="6">
    <source>
        <dbReference type="EMBL" id="MCS0630854.1"/>
    </source>
</evidence>
<dbReference type="PANTHER" id="PTHR30146">
    <property type="entry name" value="LACI-RELATED TRANSCRIPTIONAL REPRESSOR"/>
    <property type="match status" value="1"/>
</dbReference>
<dbReference type="SUPFAM" id="SSF53822">
    <property type="entry name" value="Periplasmic binding protein-like I"/>
    <property type="match status" value="1"/>
</dbReference>
<sequence length="354" mass="39302">MAPRSKTSTSRADAATERPARPQMSDIARLAGVSVSAVSRALRGSPEIGEETRKRIVELARSLNYTVNVGAQNLRLRQNTTIAVVVPSFSNLRQRLTEPFFISLISAIANALTDRGFEMLLIRVEATRTNYADAYWTGRAAGLIFTGQWLDHDQLNELALGKVPFVVWGEQREQQIYCTVGTDNCQGGRLATEHLLDKGARRVAIVGDFGTPELKQRYEGYLLAHRERGLEPDPDLVVNTRFDNETIARDTEKLLARTPDVDGIFACSDLTAMTVINTLIREGRRVPEDILVAGYDDIELAGYFRPSLTTVRQPMERAADAIVDALVEQLKGERPKSNRLVTELVTRESTATSK</sequence>
<protein>
    <submittedName>
        <fullName evidence="6">LacI family DNA-binding transcriptional regulator</fullName>
    </submittedName>
</protein>
<dbReference type="InterPro" id="IPR028082">
    <property type="entry name" value="Peripla_BP_I"/>
</dbReference>
<dbReference type="CDD" id="cd06295">
    <property type="entry name" value="PBP1_CelR"/>
    <property type="match status" value="1"/>
</dbReference>
<comment type="caution">
    <text evidence="6">The sequence shown here is derived from an EMBL/GenBank/DDBJ whole genome shotgun (WGS) entry which is preliminary data.</text>
</comment>
<gene>
    <name evidence="6" type="ORF">NX786_16085</name>
</gene>
<dbReference type="Pfam" id="PF00356">
    <property type="entry name" value="LacI"/>
    <property type="match status" value="1"/>
</dbReference>
<evidence type="ECO:0000313" key="7">
    <source>
        <dbReference type="Proteomes" id="UP001165263"/>
    </source>
</evidence>
<dbReference type="InterPro" id="IPR046335">
    <property type="entry name" value="LacI/GalR-like_sensor"/>
</dbReference>
<dbReference type="Pfam" id="PF13377">
    <property type="entry name" value="Peripla_BP_3"/>
    <property type="match status" value="1"/>
</dbReference>
<dbReference type="Proteomes" id="UP001165263">
    <property type="component" value="Unassembled WGS sequence"/>
</dbReference>
<dbReference type="Gene3D" id="3.40.50.2300">
    <property type="match status" value="2"/>
</dbReference>
<accession>A0ABT2C0E0</accession>
<dbReference type="EMBL" id="JANUHC010000005">
    <property type="protein sequence ID" value="MCS0630854.1"/>
    <property type="molecule type" value="Genomic_DNA"/>
</dbReference>
<evidence type="ECO:0000256" key="3">
    <source>
        <dbReference type="ARBA" id="ARBA00023163"/>
    </source>
</evidence>
<keyword evidence="2 6" id="KW-0238">DNA-binding</keyword>
<dbReference type="CDD" id="cd01392">
    <property type="entry name" value="HTH_LacI"/>
    <property type="match status" value="1"/>
</dbReference>
<organism evidence="6 7">
    <name type="scientific">Telluria mixta</name>
    <dbReference type="NCBI Taxonomy" id="34071"/>
    <lineage>
        <taxon>Bacteria</taxon>
        <taxon>Pseudomonadati</taxon>
        <taxon>Pseudomonadota</taxon>
        <taxon>Betaproteobacteria</taxon>
        <taxon>Burkholderiales</taxon>
        <taxon>Oxalobacteraceae</taxon>
        <taxon>Telluria group</taxon>
        <taxon>Telluria</taxon>
    </lineage>
</organism>
<dbReference type="Gene3D" id="1.10.260.40">
    <property type="entry name" value="lambda repressor-like DNA-binding domains"/>
    <property type="match status" value="1"/>
</dbReference>
<feature type="region of interest" description="Disordered" evidence="4">
    <location>
        <begin position="1"/>
        <end position="23"/>
    </location>
</feature>
<dbReference type="RefSeq" id="WP_259449949.1">
    <property type="nucleotide sequence ID" value="NZ_CP119520.1"/>
</dbReference>
<reference evidence="6" key="1">
    <citation type="submission" date="2022-08" db="EMBL/GenBank/DDBJ databases">
        <title>Reclassification of Massilia species as members of the genera Telluria, Duganella, Pseudoduganella, Mokoshia gen. nov. and Zemynaea gen. nov. using orthogonal and non-orthogonal genome-based approaches.</title>
        <authorList>
            <person name="Bowman J.P."/>
        </authorList>
    </citation>
    <scope>NUCLEOTIDE SEQUENCE</scope>
    <source>
        <strain evidence="6">LMG 11547</strain>
    </source>
</reference>
<evidence type="ECO:0000256" key="1">
    <source>
        <dbReference type="ARBA" id="ARBA00023015"/>
    </source>
</evidence>
<name>A0ABT2C0E0_9BURK</name>
<keyword evidence="7" id="KW-1185">Reference proteome</keyword>
<keyword evidence="1" id="KW-0805">Transcription regulation</keyword>
<evidence type="ECO:0000259" key="5">
    <source>
        <dbReference type="PROSITE" id="PS50932"/>
    </source>
</evidence>
<dbReference type="SUPFAM" id="SSF47413">
    <property type="entry name" value="lambda repressor-like DNA-binding domains"/>
    <property type="match status" value="1"/>
</dbReference>
<evidence type="ECO:0000256" key="4">
    <source>
        <dbReference type="SAM" id="MobiDB-lite"/>
    </source>
</evidence>
<dbReference type="InterPro" id="IPR000843">
    <property type="entry name" value="HTH_LacI"/>
</dbReference>
<proteinExistence type="predicted"/>
<feature type="domain" description="HTH lacI-type" evidence="5">
    <location>
        <begin position="22"/>
        <end position="76"/>
    </location>
</feature>
<dbReference type="PANTHER" id="PTHR30146:SF120">
    <property type="entry name" value="ALANINE RACEMASE"/>
    <property type="match status" value="1"/>
</dbReference>
<dbReference type="PROSITE" id="PS00356">
    <property type="entry name" value="HTH_LACI_1"/>
    <property type="match status" value="1"/>
</dbReference>
<dbReference type="InterPro" id="IPR010982">
    <property type="entry name" value="Lambda_DNA-bd_dom_sf"/>
</dbReference>
<evidence type="ECO:0000256" key="2">
    <source>
        <dbReference type="ARBA" id="ARBA00023125"/>
    </source>
</evidence>